<sequence>MVFSAPTRRVYGSRCHSFGVSHSYYRPVAPRMRNSVALRPRGIVHRHAAKVTLGRGRSPSAIYIGRDERVRQRPAFWPAVRTAVPLATLPTPDACAYAAQETRFPSQYRSVILGSANGSSIAINVTASFLFYSSTASYRIQVYCIVLSTLQSIFAFPRKPVDTDPSWKTKPSTDAECKQVNGVPRPSRAQFHHVCRPPRALYGGAAAAPACARGLTTPARRTWTHLALRPRPARRARRRTAQPRGSSMPIQPINKTFR</sequence>
<organism evidence="2 3">
    <name type="scientific">Eumeta variegata</name>
    <name type="common">Bagworm moth</name>
    <name type="synonym">Eumeta japonica</name>
    <dbReference type="NCBI Taxonomy" id="151549"/>
    <lineage>
        <taxon>Eukaryota</taxon>
        <taxon>Metazoa</taxon>
        <taxon>Ecdysozoa</taxon>
        <taxon>Arthropoda</taxon>
        <taxon>Hexapoda</taxon>
        <taxon>Insecta</taxon>
        <taxon>Pterygota</taxon>
        <taxon>Neoptera</taxon>
        <taxon>Endopterygota</taxon>
        <taxon>Lepidoptera</taxon>
        <taxon>Glossata</taxon>
        <taxon>Ditrysia</taxon>
        <taxon>Tineoidea</taxon>
        <taxon>Psychidae</taxon>
        <taxon>Oiketicinae</taxon>
        <taxon>Eumeta</taxon>
    </lineage>
</organism>
<dbReference type="Proteomes" id="UP000299102">
    <property type="component" value="Unassembled WGS sequence"/>
</dbReference>
<evidence type="ECO:0000313" key="3">
    <source>
        <dbReference type="Proteomes" id="UP000299102"/>
    </source>
</evidence>
<reference evidence="2 3" key="1">
    <citation type="journal article" date="2019" name="Commun. Biol.">
        <title>The bagworm genome reveals a unique fibroin gene that provides high tensile strength.</title>
        <authorList>
            <person name="Kono N."/>
            <person name="Nakamura H."/>
            <person name="Ohtoshi R."/>
            <person name="Tomita M."/>
            <person name="Numata K."/>
            <person name="Arakawa K."/>
        </authorList>
    </citation>
    <scope>NUCLEOTIDE SEQUENCE [LARGE SCALE GENOMIC DNA]</scope>
</reference>
<proteinExistence type="predicted"/>
<comment type="caution">
    <text evidence="2">The sequence shown here is derived from an EMBL/GenBank/DDBJ whole genome shotgun (WGS) entry which is preliminary data.</text>
</comment>
<keyword evidence="3" id="KW-1185">Reference proteome</keyword>
<accession>A0A4C2AAR5</accession>
<evidence type="ECO:0000256" key="1">
    <source>
        <dbReference type="SAM" id="MobiDB-lite"/>
    </source>
</evidence>
<evidence type="ECO:0000313" key="2">
    <source>
        <dbReference type="EMBL" id="GBP97726.1"/>
    </source>
</evidence>
<gene>
    <name evidence="2" type="ORF">EVAR_70908_1</name>
</gene>
<dbReference type="EMBL" id="BGZK01002994">
    <property type="protein sequence ID" value="GBP97726.1"/>
    <property type="molecule type" value="Genomic_DNA"/>
</dbReference>
<feature type="region of interest" description="Disordered" evidence="1">
    <location>
        <begin position="231"/>
        <end position="258"/>
    </location>
</feature>
<dbReference type="AlphaFoldDB" id="A0A4C2AAR5"/>
<name>A0A4C2AAR5_EUMVA</name>
<protein>
    <submittedName>
        <fullName evidence="2">Uncharacterized protein</fullName>
    </submittedName>
</protein>
<feature type="compositionally biased region" description="Basic residues" evidence="1">
    <location>
        <begin position="231"/>
        <end position="241"/>
    </location>
</feature>